<dbReference type="EMBL" id="JAQQWN010000009">
    <property type="protein sequence ID" value="KAK8066197.1"/>
    <property type="molecule type" value="Genomic_DNA"/>
</dbReference>
<organism evidence="1 2">
    <name type="scientific">Apiospora hydei</name>
    <dbReference type="NCBI Taxonomy" id="1337664"/>
    <lineage>
        <taxon>Eukaryota</taxon>
        <taxon>Fungi</taxon>
        <taxon>Dikarya</taxon>
        <taxon>Ascomycota</taxon>
        <taxon>Pezizomycotina</taxon>
        <taxon>Sordariomycetes</taxon>
        <taxon>Xylariomycetidae</taxon>
        <taxon>Amphisphaeriales</taxon>
        <taxon>Apiosporaceae</taxon>
        <taxon>Apiospora</taxon>
    </lineage>
</organism>
<name>A0ABR1V4S6_9PEZI</name>
<comment type="caution">
    <text evidence="1">The sequence shown here is derived from an EMBL/GenBank/DDBJ whole genome shotgun (WGS) entry which is preliminary data.</text>
</comment>
<protein>
    <submittedName>
        <fullName evidence="1">Uncharacterized protein</fullName>
    </submittedName>
</protein>
<keyword evidence="2" id="KW-1185">Reference proteome</keyword>
<evidence type="ECO:0000313" key="2">
    <source>
        <dbReference type="Proteomes" id="UP001433268"/>
    </source>
</evidence>
<dbReference type="RefSeq" id="XP_066662950.1">
    <property type="nucleotide sequence ID" value="XM_066817258.1"/>
</dbReference>
<proteinExistence type="predicted"/>
<gene>
    <name evidence="1" type="ORF">PG997_012944</name>
</gene>
<evidence type="ECO:0000313" key="1">
    <source>
        <dbReference type="EMBL" id="KAK8066197.1"/>
    </source>
</evidence>
<accession>A0ABR1V4S6</accession>
<reference evidence="1 2" key="1">
    <citation type="submission" date="2023-01" db="EMBL/GenBank/DDBJ databases">
        <title>Analysis of 21 Apiospora genomes using comparative genomics revels a genus with tremendous synthesis potential of carbohydrate active enzymes and secondary metabolites.</title>
        <authorList>
            <person name="Sorensen T."/>
        </authorList>
    </citation>
    <scope>NUCLEOTIDE SEQUENCE [LARGE SCALE GENOMIC DNA]</scope>
    <source>
        <strain evidence="1 2">CBS 114990</strain>
    </source>
</reference>
<dbReference type="Proteomes" id="UP001433268">
    <property type="component" value="Unassembled WGS sequence"/>
</dbReference>
<sequence>MLVDHSWWNQWWNQRPQKQLDMIMQAPSVSGPPDIPQQIVWERDLCEDFRILDVAPRPDYDPDGQQRFSLPRWKCEFDDPEDKSIGNVDTIVLLLQSIATEKRYALVLHAWKAVIFVK</sequence>
<dbReference type="GeneID" id="92050318"/>